<dbReference type="PANTHER" id="PTHR43711:SF26">
    <property type="entry name" value="SENSOR HISTIDINE KINASE RCSC"/>
    <property type="match status" value="1"/>
</dbReference>
<dbReference type="CDD" id="cd00082">
    <property type="entry name" value="HisKA"/>
    <property type="match status" value="1"/>
</dbReference>
<dbReference type="RefSeq" id="WP_131567874.1">
    <property type="nucleotide sequence ID" value="NZ_JAINFK010000002.1"/>
</dbReference>
<dbReference type="InterPro" id="IPR003594">
    <property type="entry name" value="HATPase_dom"/>
</dbReference>
<evidence type="ECO:0000313" key="10">
    <source>
        <dbReference type="EMBL" id="TCD14143.1"/>
    </source>
</evidence>
<reference evidence="10 11" key="1">
    <citation type="journal article" date="2015" name="Antonie Van Leeuwenhoek">
        <title>Oricola cellulosilytica gen. nov., sp. nov., a cellulose-degrading bacterium of the family Phyllobacteriaceae isolated from surface seashore water, and emended descriptions of Mesorhizobium loti and Phyllobacterium myrsinacearum.</title>
        <authorList>
            <person name="Hameed A."/>
            <person name="Shahina M."/>
            <person name="Lai W.A."/>
            <person name="Lin S.Y."/>
            <person name="Young L.S."/>
            <person name="Liu Y.C."/>
            <person name="Hsu Y.H."/>
            <person name="Young C.C."/>
        </authorList>
    </citation>
    <scope>NUCLEOTIDE SEQUENCE [LARGE SCALE GENOMIC DNA]</scope>
    <source>
        <strain evidence="10 11">KCTC 52183</strain>
    </source>
</reference>
<evidence type="ECO:0000256" key="4">
    <source>
        <dbReference type="ARBA" id="ARBA00022679"/>
    </source>
</evidence>
<keyword evidence="11" id="KW-1185">Reference proteome</keyword>
<dbReference type="PRINTS" id="PR00344">
    <property type="entry name" value="BCTRLSENSOR"/>
</dbReference>
<organism evidence="10 11">
    <name type="scientific">Oricola cellulosilytica</name>
    <dbReference type="NCBI Taxonomy" id="1429082"/>
    <lineage>
        <taxon>Bacteria</taxon>
        <taxon>Pseudomonadati</taxon>
        <taxon>Pseudomonadota</taxon>
        <taxon>Alphaproteobacteria</taxon>
        <taxon>Hyphomicrobiales</taxon>
        <taxon>Ahrensiaceae</taxon>
        <taxon>Oricola</taxon>
    </lineage>
</organism>
<dbReference type="OrthoDB" id="9801651at2"/>
<feature type="region of interest" description="Disordered" evidence="7">
    <location>
        <begin position="751"/>
        <end position="770"/>
    </location>
</feature>
<dbReference type="CDD" id="cd16922">
    <property type="entry name" value="HATPase_EvgS-ArcB-TorS-like"/>
    <property type="match status" value="1"/>
</dbReference>
<dbReference type="PROSITE" id="PS50109">
    <property type="entry name" value="HIS_KIN"/>
    <property type="match status" value="1"/>
</dbReference>
<dbReference type="InterPro" id="IPR005467">
    <property type="entry name" value="His_kinase_dom"/>
</dbReference>
<keyword evidence="8" id="KW-1133">Transmembrane helix</keyword>
<dbReference type="InterPro" id="IPR036097">
    <property type="entry name" value="HisK_dim/P_sf"/>
</dbReference>
<proteinExistence type="predicted"/>
<name>A0A4R0PC89_9HYPH</name>
<comment type="caution">
    <text evidence="10">The sequence shown here is derived from an EMBL/GenBank/DDBJ whole genome shotgun (WGS) entry which is preliminary data.</text>
</comment>
<dbReference type="InterPro" id="IPR004358">
    <property type="entry name" value="Sig_transdc_His_kin-like_C"/>
</dbReference>
<evidence type="ECO:0000256" key="8">
    <source>
        <dbReference type="SAM" id="Phobius"/>
    </source>
</evidence>
<dbReference type="Gene3D" id="3.30.450.20">
    <property type="entry name" value="PAS domain"/>
    <property type="match status" value="2"/>
</dbReference>
<dbReference type="InterPro" id="IPR035965">
    <property type="entry name" value="PAS-like_dom_sf"/>
</dbReference>
<dbReference type="InterPro" id="IPR050736">
    <property type="entry name" value="Sensor_HK_Regulatory"/>
</dbReference>
<keyword evidence="8" id="KW-0812">Transmembrane</keyword>
<evidence type="ECO:0000256" key="5">
    <source>
        <dbReference type="ARBA" id="ARBA00022777"/>
    </source>
</evidence>
<dbReference type="Proteomes" id="UP000291301">
    <property type="component" value="Unassembled WGS sequence"/>
</dbReference>
<keyword evidence="5" id="KW-0418">Kinase</keyword>
<dbReference type="Gene3D" id="3.30.565.10">
    <property type="entry name" value="Histidine kinase-like ATPase, C-terminal domain"/>
    <property type="match status" value="1"/>
</dbReference>
<keyword evidence="6" id="KW-0902">Two-component regulatory system</keyword>
<dbReference type="SMART" id="SM00388">
    <property type="entry name" value="HisKA"/>
    <property type="match status" value="1"/>
</dbReference>
<dbReference type="GO" id="GO:0000155">
    <property type="term" value="F:phosphorelay sensor kinase activity"/>
    <property type="evidence" value="ECO:0007669"/>
    <property type="project" value="InterPro"/>
</dbReference>
<dbReference type="CDD" id="cd00130">
    <property type="entry name" value="PAS"/>
    <property type="match status" value="1"/>
</dbReference>
<dbReference type="SUPFAM" id="SSF55785">
    <property type="entry name" value="PYP-like sensor domain (PAS domain)"/>
    <property type="match status" value="2"/>
</dbReference>
<evidence type="ECO:0000313" key="11">
    <source>
        <dbReference type="Proteomes" id="UP000291301"/>
    </source>
</evidence>
<feature type="domain" description="Histidine kinase" evidence="9">
    <location>
        <begin position="526"/>
        <end position="745"/>
    </location>
</feature>
<keyword evidence="8" id="KW-0472">Membrane</keyword>
<dbReference type="Pfam" id="PF08447">
    <property type="entry name" value="PAS_3"/>
    <property type="match status" value="1"/>
</dbReference>
<evidence type="ECO:0000256" key="1">
    <source>
        <dbReference type="ARBA" id="ARBA00000085"/>
    </source>
</evidence>
<gene>
    <name evidence="10" type="ORF">E0D97_08605</name>
</gene>
<dbReference type="InterPro" id="IPR003661">
    <property type="entry name" value="HisK_dim/P_dom"/>
</dbReference>
<dbReference type="SMART" id="SM00091">
    <property type="entry name" value="PAS"/>
    <property type="match status" value="2"/>
</dbReference>
<dbReference type="NCBIfam" id="TIGR00229">
    <property type="entry name" value="sensory_box"/>
    <property type="match status" value="2"/>
</dbReference>
<dbReference type="AlphaFoldDB" id="A0A4R0PC89"/>
<dbReference type="InterPro" id="IPR036890">
    <property type="entry name" value="HATPase_C_sf"/>
</dbReference>
<evidence type="ECO:0000256" key="6">
    <source>
        <dbReference type="ARBA" id="ARBA00023012"/>
    </source>
</evidence>
<protein>
    <recommendedName>
        <fullName evidence="2">histidine kinase</fullName>
        <ecNumber evidence="2">2.7.13.3</ecNumber>
    </recommendedName>
</protein>
<evidence type="ECO:0000259" key="9">
    <source>
        <dbReference type="PROSITE" id="PS50109"/>
    </source>
</evidence>
<dbReference type="SUPFAM" id="SSF47384">
    <property type="entry name" value="Homodimeric domain of signal transducing histidine kinase"/>
    <property type="match status" value="1"/>
</dbReference>
<feature type="transmembrane region" description="Helical" evidence="8">
    <location>
        <begin position="26"/>
        <end position="45"/>
    </location>
</feature>
<keyword evidence="4" id="KW-0808">Transferase</keyword>
<dbReference type="Pfam" id="PF02518">
    <property type="entry name" value="HATPase_c"/>
    <property type="match status" value="1"/>
</dbReference>
<dbReference type="PANTHER" id="PTHR43711">
    <property type="entry name" value="TWO-COMPONENT HISTIDINE KINASE"/>
    <property type="match status" value="1"/>
</dbReference>
<dbReference type="SUPFAM" id="SSF55874">
    <property type="entry name" value="ATPase domain of HSP90 chaperone/DNA topoisomerase II/histidine kinase"/>
    <property type="match status" value="1"/>
</dbReference>
<dbReference type="EMBL" id="SJST01000003">
    <property type="protein sequence ID" value="TCD14143.1"/>
    <property type="molecule type" value="Genomic_DNA"/>
</dbReference>
<dbReference type="FunFam" id="3.30.565.10:FF:000006">
    <property type="entry name" value="Sensor histidine kinase WalK"/>
    <property type="match status" value="1"/>
</dbReference>
<keyword evidence="3" id="KW-0597">Phosphoprotein</keyword>
<sequence>MTGHARFLAGPTYERLEAIEPILKRSIPVLITIFLLVIFVARAMALMNDRASTAHNGELFLSLISGAAKSGVDTARQNGFTPIRGRDFEQILFRALPEEATFAGRFVAVTDEDGTIVATRGAQGELRDVHLQTQLVGAQPLFMFGEEAGVQRVALNGEPYYAAFAKIGEGNAVVAVLQSDRNMFSSWRKRVSLNVTLFVASSSILIILLYAYFGQAARATEADETYCEAQKRVDLALTRGHCGLWDWDLARGRVYWSRSMFDMLGYPQSDEILSFGDVKALVHPEDIDLFDLAQRAAAQEIDRVDQLFRMRHAGGHYRWMRIRTELVEKGATGVHLIGIAVDVTEQHRLAAENAIVNENLRAAIENTTESFALWDENDRLVLCNTKFQEYNGVPAEALKPGTPREVISAMMRQPVSEKRIASAKNQFKAQTFERQIADGRWLQINERRTNSGGTISIGSDITQLKVQQERLIDGERRLMATIDDLSIARKISQQKAGELEELNARFLEARDRAEAANMAKSGFLANMSHELRTPLNAIIGFSEILQSGMFGPLGSDRYMEYASDIHASGTFLLGVINDILDMSKIEAGRMTLEHEMLDLRPLIDETLLMVAIQAEEKNISVEQTIDETMRFFADRRSIKQVLINLLSNAVKFTDEGGSIRIRAKGLSSAVQISIEDTGCGIPASAIRRLGRPFEQVQNQMTKNHTGSGLGLAISKSLTELHGGSLKIRSRAGAGTIVSVRIPCGTGDNCAEAPEADPSGQAQQPDLPATA</sequence>
<dbReference type="EC" id="2.7.13.3" evidence="2"/>
<evidence type="ECO:0000256" key="7">
    <source>
        <dbReference type="SAM" id="MobiDB-lite"/>
    </source>
</evidence>
<evidence type="ECO:0000256" key="3">
    <source>
        <dbReference type="ARBA" id="ARBA00022553"/>
    </source>
</evidence>
<dbReference type="Pfam" id="PF12860">
    <property type="entry name" value="PAS_7"/>
    <property type="match status" value="1"/>
</dbReference>
<comment type="catalytic activity">
    <reaction evidence="1">
        <text>ATP + protein L-histidine = ADP + protein N-phospho-L-histidine.</text>
        <dbReference type="EC" id="2.7.13.3"/>
    </reaction>
</comment>
<dbReference type="InterPro" id="IPR000014">
    <property type="entry name" value="PAS"/>
</dbReference>
<evidence type="ECO:0000256" key="2">
    <source>
        <dbReference type="ARBA" id="ARBA00012438"/>
    </source>
</evidence>
<feature type="transmembrane region" description="Helical" evidence="8">
    <location>
        <begin position="191"/>
        <end position="213"/>
    </location>
</feature>
<dbReference type="Pfam" id="PF00512">
    <property type="entry name" value="HisKA"/>
    <property type="match status" value="1"/>
</dbReference>
<dbReference type="InterPro" id="IPR013655">
    <property type="entry name" value="PAS_fold_3"/>
</dbReference>
<dbReference type="SMART" id="SM00387">
    <property type="entry name" value="HATPase_c"/>
    <property type="match status" value="1"/>
</dbReference>
<dbReference type="Gene3D" id="1.10.287.130">
    <property type="match status" value="1"/>
</dbReference>
<accession>A0A4R0PC89</accession>